<dbReference type="EMBL" id="WNWQ01000764">
    <property type="protein sequence ID" value="KAE9963942.1"/>
    <property type="molecule type" value="Genomic_DNA"/>
</dbReference>
<sequence length="84" mass="9449">MSAAARFPAAPRDELTPEQQDVYDKISKIAEETFGDAFVYKRKDGAFEGPFTPLLETPDLVIPYFEVVKQIQKIEGLPPSCRET</sequence>
<dbReference type="AlphaFoldDB" id="A0A8H3YMT8"/>
<evidence type="ECO:0000313" key="1">
    <source>
        <dbReference type="EMBL" id="KAE9963942.1"/>
    </source>
</evidence>
<accession>A0A8H3YMT8</accession>
<protein>
    <submittedName>
        <fullName evidence="1">Uncharacterized protein</fullName>
    </submittedName>
</protein>
<gene>
    <name evidence="1" type="ORF">BLS_008788</name>
    <name evidence="2" type="ORF">EG327_006539</name>
</gene>
<dbReference type="Proteomes" id="UP000490939">
    <property type="component" value="Unassembled WGS sequence"/>
</dbReference>
<dbReference type="EMBL" id="WNWR01000385">
    <property type="protein sequence ID" value="KAE9980505.1"/>
    <property type="molecule type" value="Genomic_DNA"/>
</dbReference>
<keyword evidence="4" id="KW-1185">Reference proteome</keyword>
<reference evidence="1 3" key="1">
    <citation type="submission" date="2019-11" db="EMBL/GenBank/DDBJ databases">
        <title>Venturia inaequalis Genome Resource.</title>
        <authorList>
            <person name="Lichtner F.J."/>
        </authorList>
    </citation>
    <scope>NUCLEOTIDE SEQUENCE [LARGE SCALE GENOMIC DNA]</scope>
    <source>
        <strain evidence="1">Bline_iso_100314</strain>
        <strain evidence="2 4">DMI_063113</strain>
    </source>
</reference>
<comment type="caution">
    <text evidence="1">The sequence shown here is derived from an EMBL/GenBank/DDBJ whole genome shotgun (WGS) entry which is preliminary data.</text>
</comment>
<proteinExistence type="predicted"/>
<organism evidence="1 3">
    <name type="scientific">Venturia inaequalis</name>
    <name type="common">Apple scab fungus</name>
    <dbReference type="NCBI Taxonomy" id="5025"/>
    <lineage>
        <taxon>Eukaryota</taxon>
        <taxon>Fungi</taxon>
        <taxon>Dikarya</taxon>
        <taxon>Ascomycota</taxon>
        <taxon>Pezizomycotina</taxon>
        <taxon>Dothideomycetes</taxon>
        <taxon>Pleosporomycetidae</taxon>
        <taxon>Venturiales</taxon>
        <taxon>Venturiaceae</taxon>
        <taxon>Venturia</taxon>
    </lineage>
</organism>
<evidence type="ECO:0000313" key="4">
    <source>
        <dbReference type="Proteomes" id="UP000490939"/>
    </source>
</evidence>
<evidence type="ECO:0000313" key="3">
    <source>
        <dbReference type="Proteomes" id="UP000433883"/>
    </source>
</evidence>
<name>A0A8H3YMT8_VENIN</name>
<evidence type="ECO:0000313" key="2">
    <source>
        <dbReference type="EMBL" id="KAE9980505.1"/>
    </source>
</evidence>
<dbReference type="Proteomes" id="UP000433883">
    <property type="component" value="Unassembled WGS sequence"/>
</dbReference>